<dbReference type="InterPro" id="IPR045864">
    <property type="entry name" value="aa-tRNA-synth_II/BPL/LPL"/>
</dbReference>
<dbReference type="VEuPathDB" id="PlasmoDB:C922_04940"/>
<dbReference type="Proteomes" id="UP000030640">
    <property type="component" value="Unassembled WGS sequence"/>
</dbReference>
<gene>
    <name evidence="6" type="ORF">C922_04940</name>
</gene>
<evidence type="ECO:0000256" key="1">
    <source>
        <dbReference type="ARBA" id="ARBA00012815"/>
    </source>
</evidence>
<keyword evidence="4" id="KW-0732">Signal</keyword>
<protein>
    <recommendedName>
        <fullName evidence="1">histidine--tRNA ligase</fullName>
        <ecNumber evidence="1">6.1.1.21</ecNumber>
    </recommendedName>
</protein>
<feature type="domain" description="Class II Histidinyl-tRNA synthetase (HisRS)-like catalytic core" evidence="5">
    <location>
        <begin position="191"/>
        <end position="432"/>
    </location>
</feature>
<accession>W7A6F9</accession>
<proteinExistence type="predicted"/>
<dbReference type="GeneID" id="20040214"/>
<dbReference type="GO" id="GO:0006427">
    <property type="term" value="P:histidyl-tRNA aminoacylation"/>
    <property type="evidence" value="ECO:0007669"/>
    <property type="project" value="TreeGrafter"/>
</dbReference>
<dbReference type="Gene3D" id="3.30.930.10">
    <property type="entry name" value="Bira Bifunctional Protein, Domain 2"/>
    <property type="match status" value="1"/>
</dbReference>
<name>W7A6F9_9APIC</name>
<reference evidence="6 7" key="1">
    <citation type="submission" date="2013-02" db="EMBL/GenBank/DDBJ databases">
        <title>The Genome Sequence of Plasmodium inui San Antonio 1.</title>
        <authorList>
            <consortium name="The Broad Institute Genome Sequencing Platform"/>
            <consortium name="The Broad Institute Genome Sequencing Center for Infectious Disease"/>
            <person name="Neafsey D."/>
            <person name="Cheeseman I."/>
            <person name="Volkman S."/>
            <person name="Adams J."/>
            <person name="Walker B."/>
            <person name="Young S.K."/>
            <person name="Zeng Q."/>
            <person name="Gargeya S."/>
            <person name="Fitzgerald M."/>
            <person name="Haas B."/>
            <person name="Abouelleil A."/>
            <person name="Alvarado L."/>
            <person name="Arachchi H.M."/>
            <person name="Berlin A.M."/>
            <person name="Chapman S.B."/>
            <person name="Dewar J."/>
            <person name="Goldberg J."/>
            <person name="Griggs A."/>
            <person name="Gujja S."/>
            <person name="Hansen M."/>
            <person name="Howarth C."/>
            <person name="Imamovic A."/>
            <person name="Larimer J."/>
            <person name="McCowan C."/>
            <person name="Murphy C."/>
            <person name="Neiman D."/>
            <person name="Pearson M."/>
            <person name="Priest M."/>
            <person name="Roberts A."/>
            <person name="Saif S."/>
            <person name="Shea T."/>
            <person name="Sisk P."/>
            <person name="Sykes S."/>
            <person name="Wortman J."/>
            <person name="Nusbaum C."/>
            <person name="Birren B."/>
        </authorList>
    </citation>
    <scope>NUCLEOTIDE SEQUENCE [LARGE SCALE GENOMIC DNA]</scope>
    <source>
        <strain evidence="6 7">San Antonio 1</strain>
    </source>
</reference>
<feature type="region of interest" description="Disordered" evidence="3">
    <location>
        <begin position="475"/>
        <end position="511"/>
    </location>
</feature>
<dbReference type="InterPro" id="IPR004516">
    <property type="entry name" value="HisRS/HisZ"/>
</dbReference>
<dbReference type="EMBL" id="KI965491">
    <property type="protein sequence ID" value="EUD64684.1"/>
    <property type="molecule type" value="Genomic_DNA"/>
</dbReference>
<evidence type="ECO:0000256" key="4">
    <source>
        <dbReference type="SAM" id="SignalP"/>
    </source>
</evidence>
<dbReference type="AlphaFoldDB" id="W7A6F9"/>
<feature type="compositionally biased region" description="Basic and acidic residues" evidence="3">
    <location>
        <begin position="477"/>
        <end position="501"/>
    </location>
</feature>
<evidence type="ECO:0000313" key="6">
    <source>
        <dbReference type="EMBL" id="EUD64684.1"/>
    </source>
</evidence>
<feature type="chain" id="PRO_5004890472" description="histidine--tRNA ligase" evidence="4">
    <location>
        <begin position="18"/>
        <end position="625"/>
    </location>
</feature>
<dbReference type="GO" id="GO:0004821">
    <property type="term" value="F:histidine-tRNA ligase activity"/>
    <property type="evidence" value="ECO:0007669"/>
    <property type="project" value="UniProtKB-EC"/>
</dbReference>
<evidence type="ECO:0000259" key="5">
    <source>
        <dbReference type="Pfam" id="PF13393"/>
    </source>
</evidence>
<dbReference type="OrthoDB" id="1906957at2759"/>
<comment type="catalytic activity">
    <reaction evidence="2">
        <text>tRNA(His) + L-histidine + ATP = L-histidyl-tRNA(His) + AMP + diphosphate + H(+)</text>
        <dbReference type="Rhea" id="RHEA:17313"/>
        <dbReference type="Rhea" id="RHEA-COMP:9665"/>
        <dbReference type="Rhea" id="RHEA-COMP:9689"/>
        <dbReference type="ChEBI" id="CHEBI:15378"/>
        <dbReference type="ChEBI" id="CHEBI:30616"/>
        <dbReference type="ChEBI" id="CHEBI:33019"/>
        <dbReference type="ChEBI" id="CHEBI:57595"/>
        <dbReference type="ChEBI" id="CHEBI:78442"/>
        <dbReference type="ChEBI" id="CHEBI:78527"/>
        <dbReference type="ChEBI" id="CHEBI:456215"/>
        <dbReference type="EC" id="6.1.1.21"/>
    </reaction>
</comment>
<sequence>MLRRLALAAATLMQVRSLRTGGQDRINYPPWPFLTTPWAKNSALHHRRYSRNRRSRSIILKAVRGIRTFNPSEYAKREYLFKTWRELAKAFSYSFYDLPVLEDYYIFQKSKINEAYDFVKNKRHLILRPEITPQLVNHLFVREERARRGASHEGGEQGKTAGQRGNLEEQHRSPPHSAVATERLRGSPRARVKPYRLHNLRKVHKMSTIGQCFRYEKTTRCRKREHYQWNMDIIGTDLIDSDVEILTILISFFRRVHLLPTDVVIKINDKRILVHMINRMFRSSLKDFSHPYIQHHVIQNILHTLDKYKKISSGTFKFLLQRKMPYLHRHEVIHFFNVIGKIQSLTDLAIFFTSPEQTIFSDLHTVLSYFGEMNLNSYFEIDLTVVRGMEYYTNIIFEAFYRHERYRAICGGGRYSYALNTGQRVCAVGFGMGDVVITEILFKSQARHGTSAAGDLADEISKNVDVVSFFPPLDQQGGRHVDHQAERQAERRAEQRTEQRTDCYPPQKHIGHHPRSLIQREHFHIVDTLRRNGVRVYSLLHRGSNSSLSKALKKANSLRANFFFFFDEHIGVFFLKDLRTGGQRAVTSVDVLSVYSSGCTAAAPVVAPEGMREDAQRSVAPNGGK</sequence>
<dbReference type="InterPro" id="IPR041715">
    <property type="entry name" value="HisRS-like_core"/>
</dbReference>
<dbReference type="EC" id="6.1.1.21" evidence="1"/>
<dbReference type="SUPFAM" id="SSF55681">
    <property type="entry name" value="Class II aaRS and biotin synthetases"/>
    <property type="match status" value="1"/>
</dbReference>
<feature type="region of interest" description="Disordered" evidence="3">
    <location>
        <begin position="146"/>
        <end position="185"/>
    </location>
</feature>
<feature type="signal peptide" evidence="4">
    <location>
        <begin position="1"/>
        <end position="17"/>
    </location>
</feature>
<dbReference type="RefSeq" id="XP_008818736.1">
    <property type="nucleotide sequence ID" value="XM_008820514.1"/>
</dbReference>
<dbReference type="Pfam" id="PF13393">
    <property type="entry name" value="tRNA-synt_His"/>
    <property type="match status" value="1"/>
</dbReference>
<evidence type="ECO:0000313" key="7">
    <source>
        <dbReference type="Proteomes" id="UP000030640"/>
    </source>
</evidence>
<organism evidence="6 7">
    <name type="scientific">Plasmodium inui San Antonio 1</name>
    <dbReference type="NCBI Taxonomy" id="1237626"/>
    <lineage>
        <taxon>Eukaryota</taxon>
        <taxon>Sar</taxon>
        <taxon>Alveolata</taxon>
        <taxon>Apicomplexa</taxon>
        <taxon>Aconoidasida</taxon>
        <taxon>Haemosporida</taxon>
        <taxon>Plasmodiidae</taxon>
        <taxon>Plasmodium</taxon>
        <taxon>Plasmodium (Plasmodium)</taxon>
    </lineage>
</organism>
<feature type="compositionally biased region" description="Basic and acidic residues" evidence="3">
    <location>
        <begin position="146"/>
        <end position="156"/>
    </location>
</feature>
<evidence type="ECO:0000256" key="2">
    <source>
        <dbReference type="ARBA" id="ARBA00047639"/>
    </source>
</evidence>
<dbReference type="PANTHER" id="PTHR43707:SF1">
    <property type="entry name" value="HISTIDINE--TRNA LIGASE, MITOCHONDRIAL-RELATED"/>
    <property type="match status" value="1"/>
</dbReference>
<dbReference type="PANTHER" id="PTHR43707">
    <property type="entry name" value="HISTIDYL-TRNA SYNTHETASE"/>
    <property type="match status" value="1"/>
</dbReference>
<dbReference type="GO" id="GO:0005737">
    <property type="term" value="C:cytoplasm"/>
    <property type="evidence" value="ECO:0007669"/>
    <property type="project" value="InterPro"/>
</dbReference>
<evidence type="ECO:0000256" key="3">
    <source>
        <dbReference type="SAM" id="MobiDB-lite"/>
    </source>
</evidence>
<keyword evidence="7" id="KW-1185">Reference proteome</keyword>